<evidence type="ECO:0000313" key="1">
    <source>
        <dbReference type="EMBL" id="SIS38791.1"/>
    </source>
</evidence>
<reference evidence="1 2" key="1">
    <citation type="submission" date="2017-01" db="EMBL/GenBank/DDBJ databases">
        <authorList>
            <person name="Varghese N."/>
            <person name="Submissions S."/>
        </authorList>
    </citation>
    <scope>NUCLEOTIDE SEQUENCE [LARGE SCALE GENOMIC DNA]</scope>
    <source>
        <strain evidence="1 2">DSM 2061</strain>
    </source>
</reference>
<evidence type="ECO:0000313" key="2">
    <source>
        <dbReference type="Proteomes" id="UP000185728"/>
    </source>
</evidence>
<dbReference type="Proteomes" id="UP000185728">
    <property type="component" value="Unassembled WGS sequence"/>
</dbReference>
<keyword evidence="2" id="KW-1185">Reference proteome</keyword>
<gene>
    <name evidence="1" type="ORF">SAMN05421766_101335</name>
</gene>
<sequence>MIKKLGVVLLIILATIIIYQYSKPPFEINNTEARDIDYKVQPFRDSMFIYIPYKISIFNNRLSSLKISSVYDGLREYRPNLLYNDDGMELGTLYGESRERFENELFLFKIKYSKTIFPFTKRDFYYYKKYTISNKNDLFGVKNIPKDSIYKQLAEQDYNVSINRHQNIIDSLYKTNDHKIFVVYFYNDSGDFEPKYVKTKINSNQQIAVNISDSIQNMNLMQKKEYLLKVLKTNPLTGDF</sequence>
<name>A0ABY1KIF9_9FLAO</name>
<organism evidence="1 2">
    <name type="scientific">Zobellia uliginosa</name>
    <dbReference type="NCBI Taxonomy" id="143224"/>
    <lineage>
        <taxon>Bacteria</taxon>
        <taxon>Pseudomonadati</taxon>
        <taxon>Bacteroidota</taxon>
        <taxon>Flavobacteriia</taxon>
        <taxon>Flavobacteriales</taxon>
        <taxon>Flavobacteriaceae</taxon>
        <taxon>Zobellia</taxon>
    </lineage>
</organism>
<dbReference type="RefSeq" id="WP_076453216.1">
    <property type="nucleotide sequence ID" value="NZ_FTOB01000001.1"/>
</dbReference>
<dbReference type="EMBL" id="FTOB01000001">
    <property type="protein sequence ID" value="SIS38791.1"/>
    <property type="molecule type" value="Genomic_DNA"/>
</dbReference>
<accession>A0ABY1KIF9</accession>
<comment type="caution">
    <text evidence="1">The sequence shown here is derived from an EMBL/GenBank/DDBJ whole genome shotgun (WGS) entry which is preliminary data.</text>
</comment>
<proteinExistence type="predicted"/>
<protein>
    <submittedName>
        <fullName evidence="1">Uncharacterized protein</fullName>
    </submittedName>
</protein>